<dbReference type="NCBIfam" id="TIGR03752">
    <property type="entry name" value="conj_TIGR03752"/>
    <property type="match status" value="1"/>
</dbReference>
<dbReference type="Proteomes" id="UP000235533">
    <property type="component" value="Unassembled WGS sequence"/>
</dbReference>
<organism evidence="1 2">
    <name type="scientific">Vibrio splendidus</name>
    <dbReference type="NCBI Taxonomy" id="29497"/>
    <lineage>
        <taxon>Bacteria</taxon>
        <taxon>Pseudomonadati</taxon>
        <taxon>Pseudomonadota</taxon>
        <taxon>Gammaproteobacteria</taxon>
        <taxon>Vibrionales</taxon>
        <taxon>Vibrionaceae</taxon>
        <taxon>Vibrio</taxon>
    </lineage>
</organism>
<sequence length="476" mass="50573">MVKGNNMVKLLCVAVVVGFAAIVFVAQSQHSKEAVPLDSVETSTSVVVSTQGAAIIGEGFEDGSDDTLRTLTATLKNRSEETAQFKTELKAELDSAQSELQSSLDQQKQTTSDISTALALVTEQLTTLQERVKTGSTSLKQKQSAAFDPNWEEECDPSLIALGLGECKKPETQDKNNTTSPSLTHHDYIWIDPLDARYGDDGNLILPDQTASPSTQWKESDDDHAPQEMPLFSLHPGMVLSDAASMTALMGRVPMDGQVTDPYPFSMIVGADNLMANGVMLPEIQGAIVTGTVTGDWSLSCVRGVVETLSLILEDGRMVNYPGQETAAESDFDGSAIKTNDLGFLADPNGNPCLSGERITNAPQYLTTKGLLDAATAAANAVAVSQQTISVDGNTTTSSLTGNAAKNATAEAAAASSQTVSDFIQARMGMSFDIIYVPPGVKAAIHLRQPITLSLPEAPSRVRYQSQQEGGYYALP</sequence>
<comment type="caution">
    <text evidence="1">The sequence shown here is derived from an EMBL/GenBank/DDBJ whole genome shotgun (WGS) entry which is preliminary data.</text>
</comment>
<dbReference type="InterPro" id="IPR021207">
    <property type="entry name" value="Integr_conj_element_PFL4705"/>
</dbReference>
<evidence type="ECO:0000313" key="2">
    <source>
        <dbReference type="Proteomes" id="UP000235533"/>
    </source>
</evidence>
<dbReference type="EMBL" id="MCZF01000300">
    <property type="protein sequence ID" value="PMM40580.1"/>
    <property type="molecule type" value="Genomic_DNA"/>
</dbReference>
<dbReference type="AlphaFoldDB" id="A0A2N7JJD1"/>
<reference evidence="2" key="1">
    <citation type="submission" date="2016-07" db="EMBL/GenBank/DDBJ databases">
        <title>Nontailed viruses are major unrecognized killers of bacteria in the ocean.</title>
        <authorList>
            <person name="Kauffman K."/>
            <person name="Hussain F."/>
            <person name="Yang J."/>
            <person name="Arevalo P."/>
            <person name="Brown J."/>
            <person name="Cutler M."/>
            <person name="Kelly L."/>
            <person name="Polz M.F."/>
        </authorList>
    </citation>
    <scope>NUCLEOTIDE SEQUENCE [LARGE SCALE GENOMIC DNA]</scope>
    <source>
        <strain evidence="2">10N.261.48.B5</strain>
    </source>
</reference>
<evidence type="ECO:0000313" key="1">
    <source>
        <dbReference type="EMBL" id="PMM40580.1"/>
    </source>
</evidence>
<name>A0A2N7JJD1_VIBSP</name>
<proteinExistence type="predicted"/>
<protein>
    <submittedName>
        <fullName evidence="1">Integrating conjugative element protein</fullName>
    </submittedName>
</protein>
<gene>
    <name evidence="1" type="ORF">BCT54_12300</name>
</gene>
<accession>A0A2N7JJD1</accession>